<dbReference type="PANTHER" id="PTHR33392">
    <property type="entry name" value="POLYISOPRENYL-TEICHOIC ACID--PEPTIDOGLYCAN TEICHOIC ACID TRANSFERASE TAGU"/>
    <property type="match status" value="1"/>
</dbReference>
<dbReference type="Pfam" id="PF03816">
    <property type="entry name" value="LytR_cpsA_psr"/>
    <property type="match status" value="1"/>
</dbReference>
<evidence type="ECO:0000313" key="6">
    <source>
        <dbReference type="EMBL" id="MBM7702253.1"/>
    </source>
</evidence>
<dbReference type="Proteomes" id="UP000809829">
    <property type="component" value="Unassembled WGS sequence"/>
</dbReference>
<protein>
    <submittedName>
        <fullName evidence="6">Anionic cell wall polymer biosynthesis LytR-Cps2A-Psr (LCP) family protein</fullName>
    </submittedName>
</protein>
<evidence type="ECO:0000256" key="2">
    <source>
        <dbReference type="ARBA" id="ARBA00022692"/>
    </source>
</evidence>
<dbReference type="Gene3D" id="3.40.630.190">
    <property type="entry name" value="LCP protein"/>
    <property type="match status" value="1"/>
</dbReference>
<dbReference type="PANTHER" id="PTHR33392:SF6">
    <property type="entry name" value="POLYISOPRENYL-TEICHOIC ACID--PEPTIDOGLYCAN TEICHOIC ACID TRANSFERASE TAGU"/>
    <property type="match status" value="1"/>
</dbReference>
<proteinExistence type="inferred from homology"/>
<evidence type="ECO:0000256" key="4">
    <source>
        <dbReference type="ARBA" id="ARBA00022989"/>
    </source>
</evidence>
<keyword evidence="3" id="KW-0735">Signal-anchor</keyword>
<sequence length="268" mass="30322">MNRKRRAELIGALVFTFLLSTVGIAYYGYSQVEAAVEDTYKPLHYQSDKRHEKVNIKEAEPLSVLLIETDEHQIESLSLLAINPETPSTHVVHIKKDTLPLPNAATEEVVASVEALLDVPIDYYMKADAHAFGQLVKSVKEIEVQNPKAFSTGEYSFPEGAITLNEQEALAFATFSGSEQTGEIEKKKRQQKIIKGVLQQVSTIKQIPQYDDILKIVRTHVETNVTFDEIRTIQKRYREARKDVTQHVVRNDHDAKSVAPIVRKQLAR</sequence>
<keyword evidence="2" id="KW-0812">Transmembrane</keyword>
<evidence type="ECO:0000259" key="5">
    <source>
        <dbReference type="Pfam" id="PF03816"/>
    </source>
</evidence>
<evidence type="ECO:0000256" key="1">
    <source>
        <dbReference type="ARBA" id="ARBA00006068"/>
    </source>
</evidence>
<accession>A0ABS2QS18</accession>
<comment type="similarity">
    <text evidence="1">Belongs to the LytR/CpsA/Psr (LCP) family.</text>
</comment>
<keyword evidence="4" id="KW-1133">Transmembrane helix</keyword>
<gene>
    <name evidence="6" type="ORF">JOC83_001087</name>
</gene>
<dbReference type="RefSeq" id="WP_205184962.1">
    <property type="nucleotide sequence ID" value="NZ_JAFBFC010000002.1"/>
</dbReference>
<keyword evidence="7" id="KW-1185">Reference proteome</keyword>
<dbReference type="InterPro" id="IPR050922">
    <property type="entry name" value="LytR/CpsA/Psr_CW_biosynth"/>
</dbReference>
<keyword evidence="4" id="KW-0472">Membrane</keyword>
<name>A0ABS2QS18_9BACI</name>
<dbReference type="InterPro" id="IPR004474">
    <property type="entry name" value="LytR_CpsA_psr"/>
</dbReference>
<dbReference type="EMBL" id="JAFBFC010000002">
    <property type="protein sequence ID" value="MBM7702253.1"/>
    <property type="molecule type" value="Genomic_DNA"/>
</dbReference>
<reference evidence="6 7" key="1">
    <citation type="submission" date="2021-01" db="EMBL/GenBank/DDBJ databases">
        <title>Genomic Encyclopedia of Type Strains, Phase IV (KMG-IV): sequencing the most valuable type-strain genomes for metagenomic binning, comparative biology and taxonomic classification.</title>
        <authorList>
            <person name="Goeker M."/>
        </authorList>
    </citation>
    <scope>NUCLEOTIDE SEQUENCE [LARGE SCALE GENOMIC DNA]</scope>
    <source>
        <strain evidence="6 7">DSM 104297</strain>
    </source>
</reference>
<feature type="domain" description="Cell envelope-related transcriptional attenuator" evidence="5">
    <location>
        <begin position="105"/>
        <end position="202"/>
    </location>
</feature>
<comment type="caution">
    <text evidence="6">The sequence shown here is derived from an EMBL/GenBank/DDBJ whole genome shotgun (WGS) entry which is preliminary data.</text>
</comment>
<evidence type="ECO:0000313" key="7">
    <source>
        <dbReference type="Proteomes" id="UP000809829"/>
    </source>
</evidence>
<evidence type="ECO:0000256" key="3">
    <source>
        <dbReference type="ARBA" id="ARBA00022968"/>
    </source>
</evidence>
<organism evidence="6 7">
    <name type="scientific">Priestia iocasae</name>
    <dbReference type="NCBI Taxonomy" id="2291674"/>
    <lineage>
        <taxon>Bacteria</taxon>
        <taxon>Bacillati</taxon>
        <taxon>Bacillota</taxon>
        <taxon>Bacilli</taxon>
        <taxon>Bacillales</taxon>
        <taxon>Bacillaceae</taxon>
        <taxon>Priestia</taxon>
    </lineage>
</organism>